<accession>A0A367GNI0</accession>
<dbReference type="PANTHER" id="PTHR28008:SF1">
    <property type="entry name" value="DOMAIN PROTEIN, PUTATIVE (AFU_ORTHOLOGUE AFUA_3G10980)-RELATED"/>
    <property type="match status" value="1"/>
</dbReference>
<dbReference type="AlphaFoldDB" id="A0A367GNI0"/>
<sequence>MTGVVKYFRPAILWAFFILIICNMSVEKIGQPPRFFEGFDKLTHCGLFFVLAVFCCNGYLRHQRTVALPFTTLVFITIAIILYGGVIELLQQYIFTWRSGDWWDLFADAVGTCMGMFAVVLTLFSAQNVEV</sequence>
<evidence type="ECO:0000313" key="2">
    <source>
        <dbReference type="EMBL" id="RCH54231.1"/>
    </source>
</evidence>
<dbReference type="Proteomes" id="UP000253209">
    <property type="component" value="Unassembled WGS sequence"/>
</dbReference>
<evidence type="ECO:0000256" key="1">
    <source>
        <dbReference type="SAM" id="Phobius"/>
    </source>
</evidence>
<organism evidence="2 3">
    <name type="scientific">Mucilaginibacter hurinus</name>
    <dbReference type="NCBI Taxonomy" id="2201324"/>
    <lineage>
        <taxon>Bacteria</taxon>
        <taxon>Pseudomonadati</taxon>
        <taxon>Bacteroidota</taxon>
        <taxon>Sphingobacteriia</taxon>
        <taxon>Sphingobacteriales</taxon>
        <taxon>Sphingobacteriaceae</taxon>
        <taxon>Mucilaginibacter</taxon>
    </lineage>
</organism>
<name>A0A367GNI0_9SPHI</name>
<protein>
    <submittedName>
        <fullName evidence="2">VanZ family protein</fullName>
    </submittedName>
</protein>
<evidence type="ECO:0000313" key="3">
    <source>
        <dbReference type="Proteomes" id="UP000253209"/>
    </source>
</evidence>
<keyword evidence="1" id="KW-0812">Transmembrane</keyword>
<keyword evidence="3" id="KW-1185">Reference proteome</keyword>
<feature type="transmembrane region" description="Helical" evidence="1">
    <location>
        <begin position="102"/>
        <end position="126"/>
    </location>
</feature>
<dbReference type="PANTHER" id="PTHR28008">
    <property type="entry name" value="DOMAIN PROTEIN, PUTATIVE (AFU_ORTHOLOGUE AFUA_3G10980)-RELATED"/>
    <property type="match status" value="1"/>
</dbReference>
<comment type="caution">
    <text evidence="2">The sequence shown here is derived from an EMBL/GenBank/DDBJ whole genome shotgun (WGS) entry which is preliminary data.</text>
</comment>
<proteinExistence type="predicted"/>
<dbReference type="NCBIfam" id="NF037970">
    <property type="entry name" value="vanZ_1"/>
    <property type="match status" value="1"/>
</dbReference>
<keyword evidence="1" id="KW-0472">Membrane</keyword>
<feature type="transmembrane region" description="Helical" evidence="1">
    <location>
        <begin position="42"/>
        <end position="60"/>
    </location>
</feature>
<reference evidence="2 3" key="1">
    <citation type="submission" date="2018-05" db="EMBL/GenBank/DDBJ databases">
        <title>Mucilaginibacter hurinus sp. nov., isolated from briquette warehouse soil.</title>
        <authorList>
            <person name="Choi L."/>
        </authorList>
    </citation>
    <scope>NUCLEOTIDE SEQUENCE [LARGE SCALE GENOMIC DNA]</scope>
    <source>
        <strain evidence="2 3">ZR32</strain>
    </source>
</reference>
<dbReference type="EMBL" id="QGDC01000007">
    <property type="protein sequence ID" value="RCH54231.1"/>
    <property type="molecule type" value="Genomic_DNA"/>
</dbReference>
<feature type="transmembrane region" description="Helical" evidence="1">
    <location>
        <begin position="12"/>
        <end position="30"/>
    </location>
</feature>
<gene>
    <name evidence="2" type="ORF">DJ568_13105</name>
</gene>
<feature type="transmembrane region" description="Helical" evidence="1">
    <location>
        <begin position="66"/>
        <end position="90"/>
    </location>
</feature>
<keyword evidence="1" id="KW-1133">Transmembrane helix</keyword>